<proteinExistence type="predicted"/>
<reference evidence="1 2" key="1">
    <citation type="journal article" date="2021" name="BMC Genomics">
        <title>Telomere-to-telomere genome assembly of asparaginase-producing Trichoderma simmonsii.</title>
        <authorList>
            <person name="Chung D."/>
            <person name="Kwon Y.M."/>
            <person name="Yang Y."/>
        </authorList>
    </citation>
    <scope>NUCLEOTIDE SEQUENCE [LARGE SCALE GENOMIC DNA]</scope>
    <source>
        <strain evidence="1 2">GH-Sj1</strain>
    </source>
</reference>
<gene>
    <name evidence="1" type="ORF">H0G86_012395</name>
</gene>
<evidence type="ECO:0000313" key="2">
    <source>
        <dbReference type="Proteomes" id="UP000826661"/>
    </source>
</evidence>
<sequence length="80" mass="8968">MLDHEGLNLDAQLKLETDARDLVMLVLDNLQEKLRLFISLISQPDTNPNDDTRLVLSSAARGVLNDIVGSVHRLYRLTPS</sequence>
<dbReference type="EMBL" id="CP075870">
    <property type="protein sequence ID" value="QYT05502.1"/>
    <property type="molecule type" value="Genomic_DNA"/>
</dbReference>
<dbReference type="Proteomes" id="UP000826661">
    <property type="component" value="Chromosome VII"/>
</dbReference>
<evidence type="ECO:0000313" key="1">
    <source>
        <dbReference type="EMBL" id="QYT05502.1"/>
    </source>
</evidence>
<dbReference type="AlphaFoldDB" id="A0A8G0LNE8"/>
<keyword evidence="2" id="KW-1185">Reference proteome</keyword>
<protein>
    <submittedName>
        <fullName evidence="1">Uncharacterized protein</fullName>
    </submittedName>
</protein>
<name>A0A8G0LNE8_9HYPO</name>
<organism evidence="1 2">
    <name type="scientific">Trichoderma simmonsii</name>
    <dbReference type="NCBI Taxonomy" id="1491479"/>
    <lineage>
        <taxon>Eukaryota</taxon>
        <taxon>Fungi</taxon>
        <taxon>Dikarya</taxon>
        <taxon>Ascomycota</taxon>
        <taxon>Pezizomycotina</taxon>
        <taxon>Sordariomycetes</taxon>
        <taxon>Hypocreomycetidae</taxon>
        <taxon>Hypocreales</taxon>
        <taxon>Hypocreaceae</taxon>
        <taxon>Trichoderma</taxon>
    </lineage>
</organism>
<accession>A0A8G0LNE8</accession>